<dbReference type="GO" id="GO:0046872">
    <property type="term" value="F:metal ion binding"/>
    <property type="evidence" value="ECO:0007669"/>
    <property type="project" value="UniProtKB-KW"/>
</dbReference>
<name>A0A4E0S2F9_FASHE</name>
<comment type="caution">
    <text evidence="8">The sequence shown here is derived from an EMBL/GenBank/DDBJ whole genome shotgun (WGS) entry which is preliminary data.</text>
</comment>
<evidence type="ECO:0000256" key="6">
    <source>
        <dbReference type="RuleBase" id="RU000356"/>
    </source>
</evidence>
<keyword evidence="1 6" id="KW-0813">Transport</keyword>
<evidence type="ECO:0000256" key="2">
    <source>
        <dbReference type="ARBA" id="ARBA00022617"/>
    </source>
</evidence>
<dbReference type="PANTHER" id="PTHR46458:SF1">
    <property type="entry name" value="GEO09476P1"/>
    <property type="match status" value="1"/>
</dbReference>
<dbReference type="GO" id="GO:0020037">
    <property type="term" value="F:heme binding"/>
    <property type="evidence" value="ECO:0007669"/>
    <property type="project" value="InterPro"/>
</dbReference>
<keyword evidence="5" id="KW-0408">Iron</keyword>
<dbReference type="CDD" id="cd01040">
    <property type="entry name" value="Mb-like"/>
    <property type="match status" value="1"/>
</dbReference>
<gene>
    <name evidence="8" type="ORF">D915_001572</name>
</gene>
<evidence type="ECO:0000256" key="1">
    <source>
        <dbReference type="ARBA" id="ARBA00022448"/>
    </source>
</evidence>
<dbReference type="Gene3D" id="1.10.490.10">
    <property type="entry name" value="Globins"/>
    <property type="match status" value="1"/>
</dbReference>
<dbReference type="Pfam" id="PF00042">
    <property type="entry name" value="Globin"/>
    <property type="match status" value="1"/>
</dbReference>
<dbReference type="InterPro" id="IPR012292">
    <property type="entry name" value="Globin/Proto"/>
</dbReference>
<dbReference type="PROSITE" id="PS01033">
    <property type="entry name" value="GLOBIN"/>
    <property type="match status" value="1"/>
</dbReference>
<dbReference type="EMBL" id="JXXN02000382">
    <property type="protein sequence ID" value="THD27572.1"/>
    <property type="molecule type" value="Genomic_DNA"/>
</dbReference>
<dbReference type="InterPro" id="IPR044399">
    <property type="entry name" value="Mb-like_M"/>
</dbReference>
<feature type="domain" description="Globin" evidence="7">
    <location>
        <begin position="84"/>
        <end position="233"/>
    </location>
</feature>
<organism evidence="8 9">
    <name type="scientific">Fasciola hepatica</name>
    <name type="common">Liver fluke</name>
    <dbReference type="NCBI Taxonomy" id="6192"/>
    <lineage>
        <taxon>Eukaryota</taxon>
        <taxon>Metazoa</taxon>
        <taxon>Spiralia</taxon>
        <taxon>Lophotrochozoa</taxon>
        <taxon>Platyhelminthes</taxon>
        <taxon>Trematoda</taxon>
        <taxon>Digenea</taxon>
        <taxon>Plagiorchiida</taxon>
        <taxon>Echinostomata</taxon>
        <taxon>Echinostomatoidea</taxon>
        <taxon>Fasciolidae</taxon>
        <taxon>Fasciola</taxon>
    </lineage>
</organism>
<evidence type="ECO:0000313" key="8">
    <source>
        <dbReference type="EMBL" id="THD27572.1"/>
    </source>
</evidence>
<dbReference type="PANTHER" id="PTHR46458">
    <property type="entry name" value="BLR2807 PROTEIN"/>
    <property type="match status" value="1"/>
</dbReference>
<keyword evidence="9" id="KW-1185">Reference proteome</keyword>
<keyword evidence="2 6" id="KW-0349">Heme</keyword>
<evidence type="ECO:0000259" key="7">
    <source>
        <dbReference type="PROSITE" id="PS01033"/>
    </source>
</evidence>
<reference evidence="8" key="1">
    <citation type="submission" date="2019-03" db="EMBL/GenBank/DDBJ databases">
        <title>Improved annotation for the trematode Fasciola hepatica.</title>
        <authorList>
            <person name="Choi Y.-J."/>
            <person name="Martin J."/>
            <person name="Mitreva M."/>
        </authorList>
    </citation>
    <scope>NUCLEOTIDE SEQUENCE [LARGE SCALE GENOMIC DNA]</scope>
</reference>
<dbReference type="Proteomes" id="UP000230066">
    <property type="component" value="Unassembled WGS sequence"/>
</dbReference>
<keyword evidence="4" id="KW-0479">Metal-binding</keyword>
<comment type="similarity">
    <text evidence="6">Belongs to the globin family.</text>
</comment>
<proteinExistence type="inferred from homology"/>
<dbReference type="GO" id="GO:0019825">
    <property type="term" value="F:oxygen binding"/>
    <property type="evidence" value="ECO:0007669"/>
    <property type="project" value="InterPro"/>
</dbReference>
<dbReference type="AlphaFoldDB" id="A0A4E0S2F9"/>
<keyword evidence="3 6" id="KW-0561">Oxygen transport</keyword>
<evidence type="ECO:0000256" key="5">
    <source>
        <dbReference type="ARBA" id="ARBA00023004"/>
    </source>
</evidence>
<dbReference type="SUPFAM" id="SSF46458">
    <property type="entry name" value="Globin-like"/>
    <property type="match status" value="1"/>
</dbReference>
<protein>
    <submittedName>
        <fullName evidence="8">Neuroglobin</fullName>
    </submittedName>
</protein>
<accession>A0A4E0S2F9</accession>
<dbReference type="InterPro" id="IPR009050">
    <property type="entry name" value="Globin-like_sf"/>
</dbReference>
<evidence type="ECO:0000313" key="9">
    <source>
        <dbReference type="Proteomes" id="UP000230066"/>
    </source>
</evidence>
<evidence type="ECO:0000256" key="4">
    <source>
        <dbReference type="ARBA" id="ARBA00022723"/>
    </source>
</evidence>
<dbReference type="GO" id="GO:0005344">
    <property type="term" value="F:oxygen carrier activity"/>
    <property type="evidence" value="ECO:0007669"/>
    <property type="project" value="UniProtKB-KW"/>
</dbReference>
<dbReference type="InterPro" id="IPR000971">
    <property type="entry name" value="Globin"/>
</dbReference>
<dbReference type="InterPro" id="IPR050532">
    <property type="entry name" value="Globin-like_OT"/>
</dbReference>
<evidence type="ECO:0000256" key="3">
    <source>
        <dbReference type="ARBA" id="ARBA00022621"/>
    </source>
</evidence>
<sequence>MGAEQSRLYPEKPRLPRKRLSLPLQLMTTTSSTTVNCGGRVTPKPASCELSQLTPGSSCSQREGQLVGNETSLNQFFRPETENQFTEFELDVLLSTWPLIDANRLENGWLVFQNAFSIYPELPKFFHFDQLPRDSEEYMERGSRHILAFMGVFVNAIDSLNGGDKEQFYERMMLLGARHAAIPGMKTEYFKVFKQAILMTWESLMYEEFTDDVRRAWAHLIDYVIGILNEGCLVFEEEEEKILLETQPSHRASDSQLLTYGSSTRRRSGQPSVVSMTPEELANFYSLCK</sequence>